<dbReference type="GO" id="GO:0005737">
    <property type="term" value="C:cytoplasm"/>
    <property type="evidence" value="ECO:0007669"/>
    <property type="project" value="UniProtKB-SubCell"/>
</dbReference>
<dbReference type="Proteomes" id="UP000008672">
    <property type="component" value="Unassembled WGS sequence"/>
</dbReference>
<evidence type="ECO:0000256" key="6">
    <source>
        <dbReference type="ARBA" id="ARBA00022603"/>
    </source>
</evidence>
<dbReference type="FunCoup" id="H3ADA8">
    <property type="interactions" value="3943"/>
</dbReference>
<evidence type="ECO:0000256" key="11">
    <source>
        <dbReference type="ARBA" id="ARBA00023242"/>
    </source>
</evidence>
<dbReference type="HOGENOM" id="CLU_019427_0_0_1"/>
<protein>
    <recommendedName>
        <fullName evidence="4">Cap-specific mRNA (nucleoside-2'-O-)-methyltransferase 2</fullName>
        <ecNumber evidence="3">2.1.1.296</ecNumber>
    </recommendedName>
    <alternativeName>
        <fullName evidence="16">Cap methyltransferase 2</fullName>
    </alternativeName>
    <alternativeName>
        <fullName evidence="14">Cap2 2'O-ribose methyltransferase 2</fullName>
    </alternativeName>
    <alternativeName>
        <fullName evidence="15">FtsJ methyltransferase domain-containing protein 1</fullName>
    </alternativeName>
</protein>
<dbReference type="EC" id="2.1.1.296" evidence="3"/>
<dbReference type="Ensembl" id="ENSLACT00000007693.1">
    <property type="protein sequence ID" value="ENSLACP00000007629.1"/>
    <property type="gene ID" value="ENSLACG00000006760.1"/>
</dbReference>
<evidence type="ECO:0000256" key="17">
    <source>
        <dbReference type="PROSITE-ProRule" id="PRU00946"/>
    </source>
</evidence>
<dbReference type="SUPFAM" id="SSF53335">
    <property type="entry name" value="S-adenosyl-L-methionine-dependent methyltransferases"/>
    <property type="match status" value="1"/>
</dbReference>
<evidence type="ECO:0000256" key="10">
    <source>
        <dbReference type="ARBA" id="ARBA00023042"/>
    </source>
</evidence>
<reference evidence="20" key="1">
    <citation type="submission" date="2011-08" db="EMBL/GenBank/DDBJ databases">
        <title>The draft genome of Latimeria chalumnae.</title>
        <authorList>
            <person name="Di Palma F."/>
            <person name="Alfoldi J."/>
            <person name="Johnson J."/>
            <person name="Berlin A."/>
            <person name="Gnerre S."/>
            <person name="Jaffe D."/>
            <person name="MacCallum I."/>
            <person name="Young S."/>
            <person name="Walker B.J."/>
            <person name="Lander E."/>
            <person name="Lindblad-Toh K."/>
        </authorList>
    </citation>
    <scope>NUCLEOTIDE SEQUENCE [LARGE SCALE GENOMIC DNA]</scope>
    <source>
        <strain evidence="20">Wild caught</strain>
    </source>
</reference>
<keyword evidence="10" id="KW-0506">mRNA capping</keyword>
<evidence type="ECO:0000256" key="7">
    <source>
        <dbReference type="ARBA" id="ARBA00022664"/>
    </source>
</evidence>
<evidence type="ECO:0000256" key="14">
    <source>
        <dbReference type="ARBA" id="ARBA00075600"/>
    </source>
</evidence>
<comment type="subcellular location">
    <subcellularLocation>
        <location evidence="2">Cytoplasm</location>
    </subcellularLocation>
    <subcellularLocation>
        <location evidence="1">Nucleus</location>
    </subcellularLocation>
</comment>
<reference evidence="19" key="3">
    <citation type="submission" date="2025-09" db="UniProtKB">
        <authorList>
            <consortium name="Ensembl"/>
        </authorList>
    </citation>
    <scope>IDENTIFICATION</scope>
</reference>
<dbReference type="InterPro" id="IPR002877">
    <property type="entry name" value="RNA_MeTrfase_FtsJ_dom"/>
</dbReference>
<evidence type="ECO:0000256" key="4">
    <source>
        <dbReference type="ARBA" id="ARBA00021134"/>
    </source>
</evidence>
<keyword evidence="5" id="KW-0963">Cytoplasm</keyword>
<evidence type="ECO:0000256" key="3">
    <source>
        <dbReference type="ARBA" id="ARBA00012770"/>
    </source>
</evidence>
<comment type="catalytic activity">
    <reaction evidence="12">
        <text>a 5'-end (N(7)-methyl 5'-triphosphoguanosine)-(2'-O-methyl-ribonucleoside)-(ribonucleotide) in mRNA + S-adenosyl-L-methionine = a 5'-end (N(7)-methyl 5'-triphosphoguanosine)-(2'-O-methyl-ribonucleoside)-(2'-O-methyl-ribonucleotide) in mRNA + S-adenosyl-L-homocysteine + H(+)</text>
        <dbReference type="Rhea" id="RHEA:67024"/>
        <dbReference type="Rhea" id="RHEA-COMP:17169"/>
        <dbReference type="Rhea" id="RHEA-COMP:17170"/>
        <dbReference type="ChEBI" id="CHEBI:15378"/>
        <dbReference type="ChEBI" id="CHEBI:57856"/>
        <dbReference type="ChEBI" id="CHEBI:59789"/>
        <dbReference type="ChEBI" id="CHEBI:167612"/>
        <dbReference type="ChEBI" id="CHEBI:167614"/>
        <dbReference type="EC" id="2.1.1.296"/>
    </reaction>
</comment>
<dbReference type="Gene3D" id="3.40.50.12760">
    <property type="match status" value="2"/>
</dbReference>
<sequence length="767" mass="86818">FNKSRKKPRVEHFVNLNEFNPDVLSEISELFNKKFTYRKPPGNAWKFPEVSEVLQCEHAEFYSLCILKESLNEVKNKLSDKKLEEWHQHTSFTNKAGKVIPHVRRVANAELCTQAWCKFHEILCTFPLLPVEALQNGELNSVHLCEAPGAFIASLNHYLKSHHLPCDWNWVANTLNPYHEANDNGMMIMDDRLMANTLLWWYFGPDDTGDIMTLKHLTGLQDFISNMQTVHLITADGSFDCQGNPGEQEALVAPLHYCETVTALMLLSHSGSFVLKMFTMFEHSSVNLLFLLNCCFEEVHIFKPATSKAGNSEVYLICLKFLGKKAVESLLCKLVQNFGTDIAQKALFPAHLIPDSFLRQHEECCMAFYKFQTETINENLRLFDKMDEADQERLNTLRDCASEFFLQKFQVRHIPRNEWLLKKSHPGCSLNSKLYCQRNNKYCGTYNERKELESLAWKERVLKGCFSGWADEHILSPAHGGVLKGSPNCADFELWYILEGKKLPKVKSSAFCDVELINNLNEAITECILGRPESNSIDVSSLPVCPSCLPVTEEMVISELSNLIKSHREGSQDESRCLVVGIPSLCNNPHVSLENLVFLKAASCPPRLCNTLHDGEPRYQQQLLNCMICSFLQLRTGDSLVLPVLSSFTRFTAGLLFVLHFSFQLLKFSCPVSSGPLGCSAVLVCCGYRPLPGVILRFLQGLSELQASLLESESPQQVLQFVPMETLLKGALPEFLWGLNTAIAKHKLHVIVQAEQQQQLSTRSVQD</sequence>
<dbReference type="GO" id="GO:0004483">
    <property type="term" value="F:methyltransferase cap1 activity"/>
    <property type="evidence" value="ECO:0007669"/>
    <property type="project" value="UniProtKB-ARBA"/>
</dbReference>
<reference evidence="19" key="2">
    <citation type="submission" date="2025-08" db="UniProtKB">
        <authorList>
            <consortium name="Ensembl"/>
        </authorList>
    </citation>
    <scope>IDENTIFICATION</scope>
</reference>
<evidence type="ECO:0000256" key="13">
    <source>
        <dbReference type="ARBA" id="ARBA00059552"/>
    </source>
</evidence>
<dbReference type="GO" id="GO:0032259">
    <property type="term" value="P:methylation"/>
    <property type="evidence" value="ECO:0007669"/>
    <property type="project" value="UniProtKB-KW"/>
</dbReference>
<dbReference type="AlphaFoldDB" id="H3ADA8"/>
<accession>H3ADA8</accession>
<evidence type="ECO:0000256" key="16">
    <source>
        <dbReference type="ARBA" id="ARBA00081266"/>
    </source>
</evidence>
<evidence type="ECO:0000313" key="19">
    <source>
        <dbReference type="Ensembl" id="ENSLACP00000007629.1"/>
    </source>
</evidence>
<dbReference type="InterPro" id="IPR029063">
    <property type="entry name" value="SAM-dependent_MTases_sf"/>
</dbReference>
<evidence type="ECO:0000256" key="12">
    <source>
        <dbReference type="ARBA" id="ARBA00049477"/>
    </source>
</evidence>
<keyword evidence="8 17" id="KW-0808">Transferase</keyword>
<evidence type="ECO:0000256" key="1">
    <source>
        <dbReference type="ARBA" id="ARBA00004123"/>
    </source>
</evidence>
<dbReference type="GO" id="GO:0005634">
    <property type="term" value="C:nucleus"/>
    <property type="evidence" value="ECO:0007669"/>
    <property type="project" value="UniProtKB-SubCell"/>
</dbReference>
<gene>
    <name evidence="19" type="primary">CMTR2</name>
</gene>
<dbReference type="PANTHER" id="PTHR16121">
    <property type="entry name" value="CAP-SPECIFIC MRNA (NUCLEOSIDE-2'-O-)-METHYLTRANSFERASE 1-RELATED"/>
    <property type="match status" value="1"/>
</dbReference>
<dbReference type="FunFam" id="3.40.50.12760:FF:000002">
    <property type="entry name" value="Cap methyltransferase 2"/>
    <property type="match status" value="1"/>
</dbReference>
<dbReference type="Pfam" id="PF01728">
    <property type="entry name" value="FtsJ"/>
    <property type="match status" value="1"/>
</dbReference>
<dbReference type="STRING" id="7897.ENSLACP00000007629"/>
<dbReference type="GeneTree" id="ENSGT00940000161773"/>
<dbReference type="InterPro" id="IPR025807">
    <property type="entry name" value="Adrift-typ_MeTrfase"/>
</dbReference>
<keyword evidence="6 17" id="KW-0489">Methyltransferase</keyword>
<name>H3ADA8_LATCH</name>
<evidence type="ECO:0000259" key="18">
    <source>
        <dbReference type="PROSITE" id="PS51614"/>
    </source>
</evidence>
<dbReference type="FunFam" id="3.40.50.12760:FF:000003">
    <property type="entry name" value="Cap methyltransferase 2"/>
    <property type="match status" value="1"/>
</dbReference>
<feature type="binding site" evidence="17">
    <location>
        <position position="168"/>
    </location>
    <ligand>
        <name>S-adenosyl-L-methionine</name>
        <dbReference type="ChEBI" id="CHEBI:59789"/>
    </ligand>
</feature>
<keyword evidence="11" id="KW-0539">Nucleus</keyword>
<comment type="function">
    <text evidence="13">S-adenosyl-L-methionine-dependent methyltransferase that mediates mRNA cap2 2'-O-ribose methylation to the 5'-cap structure of mRNAs. Methylates the ribose of the second nucleotide of a m(7)GpppG-capped mRNA and small nuclear RNA (snRNA) (cap0) to produce m(7)GpppRmpNm (cap2). Recognizes a guanosine cap on RNA independently of its N(7) methylation status. Display cap2 methylation on both cap0 and cap1. Displays a preference for cap1 RNAs.</text>
</comment>
<keyword evidence="9 17" id="KW-0949">S-adenosyl-L-methionine</keyword>
<organism evidence="19 20">
    <name type="scientific">Latimeria chalumnae</name>
    <name type="common">Coelacanth</name>
    <dbReference type="NCBI Taxonomy" id="7897"/>
    <lineage>
        <taxon>Eukaryota</taxon>
        <taxon>Metazoa</taxon>
        <taxon>Chordata</taxon>
        <taxon>Craniata</taxon>
        <taxon>Vertebrata</taxon>
        <taxon>Euteleostomi</taxon>
        <taxon>Coelacanthiformes</taxon>
        <taxon>Coelacanthidae</taxon>
        <taxon>Latimeria</taxon>
    </lineage>
</organism>
<dbReference type="EMBL" id="AFYH01220858">
    <property type="status" value="NOT_ANNOTATED_CDS"/>
    <property type="molecule type" value="Genomic_DNA"/>
</dbReference>
<dbReference type="OMA" id="WCIPDPN"/>
<proteinExistence type="predicted"/>
<evidence type="ECO:0000256" key="9">
    <source>
        <dbReference type="ARBA" id="ARBA00022691"/>
    </source>
</evidence>
<evidence type="ECO:0000256" key="8">
    <source>
        <dbReference type="ARBA" id="ARBA00022679"/>
    </source>
</evidence>
<keyword evidence="20" id="KW-1185">Reference proteome</keyword>
<dbReference type="InParanoid" id="H3ADA8"/>
<feature type="binding site" evidence="17">
    <location>
        <position position="149"/>
    </location>
    <ligand>
        <name>S-adenosyl-L-methionine</name>
        <dbReference type="ChEBI" id="CHEBI:59789"/>
    </ligand>
</feature>
<dbReference type="PROSITE" id="PS51614">
    <property type="entry name" value="SAM_MT_ADRIFT"/>
    <property type="match status" value="1"/>
</dbReference>
<evidence type="ECO:0000256" key="15">
    <source>
        <dbReference type="ARBA" id="ARBA00078839"/>
    </source>
</evidence>
<dbReference type="eggNOG" id="KOG3674">
    <property type="taxonomic scope" value="Eukaryota"/>
</dbReference>
<feature type="active site" description="Proton acceptor" evidence="17">
    <location>
        <position position="276"/>
    </location>
</feature>
<feature type="binding site" evidence="17">
    <location>
        <position position="236"/>
    </location>
    <ligand>
        <name>S-adenosyl-L-methionine</name>
        <dbReference type="ChEBI" id="CHEBI:59789"/>
    </ligand>
</feature>
<dbReference type="GO" id="GO:0006370">
    <property type="term" value="P:7-methylguanosine mRNA capping"/>
    <property type="evidence" value="ECO:0007669"/>
    <property type="project" value="UniProtKB-KW"/>
</dbReference>
<dbReference type="PANTHER" id="PTHR16121:SF2">
    <property type="entry name" value="CAP-SPECIFIC MRNA (NUCLEOSIDE-2'-O-)-METHYLTRANSFERASE 2"/>
    <property type="match status" value="1"/>
</dbReference>
<dbReference type="GO" id="GO:0120550">
    <property type="term" value="F:methyltransferase cap2 activity"/>
    <property type="evidence" value="ECO:0007669"/>
    <property type="project" value="UniProtKB-EC"/>
</dbReference>
<evidence type="ECO:0000313" key="20">
    <source>
        <dbReference type="Proteomes" id="UP000008672"/>
    </source>
</evidence>
<evidence type="ECO:0000256" key="2">
    <source>
        <dbReference type="ARBA" id="ARBA00004496"/>
    </source>
</evidence>
<evidence type="ECO:0000256" key="5">
    <source>
        <dbReference type="ARBA" id="ARBA00022490"/>
    </source>
</evidence>
<feature type="domain" description="Adrift-type SAM-dependent 2'-O-MTase" evidence="18">
    <location>
        <begin position="110"/>
        <end position="323"/>
    </location>
</feature>
<dbReference type="InterPro" id="IPR050851">
    <property type="entry name" value="mRNA_Cap_2O-Ribose_MeTrfase"/>
</dbReference>
<keyword evidence="7" id="KW-0507">mRNA processing</keyword>